<feature type="signal peptide" evidence="6">
    <location>
        <begin position="1"/>
        <end position="23"/>
    </location>
</feature>
<evidence type="ECO:0000256" key="2">
    <source>
        <dbReference type="ARBA" id="ARBA00013194"/>
    </source>
</evidence>
<protein>
    <recommendedName>
        <fullName evidence="2 5">peptidylprolyl isomerase</fullName>
        <ecNumber evidence="2 5">5.2.1.8</ecNumber>
    </recommendedName>
</protein>
<evidence type="ECO:0000313" key="8">
    <source>
        <dbReference type="EMBL" id="CAI3984475.1"/>
    </source>
</evidence>
<dbReference type="Gene3D" id="3.10.50.40">
    <property type="match status" value="1"/>
</dbReference>
<keyword evidence="10" id="KW-1185">Reference proteome</keyword>
<dbReference type="InterPro" id="IPR001179">
    <property type="entry name" value="PPIase_FKBP_dom"/>
</dbReference>
<evidence type="ECO:0000256" key="4">
    <source>
        <dbReference type="ARBA" id="ARBA00023235"/>
    </source>
</evidence>
<dbReference type="PANTHER" id="PTHR43811:SF19">
    <property type="entry name" value="39 KDA FK506-BINDING NUCLEAR PROTEIN"/>
    <property type="match status" value="1"/>
</dbReference>
<keyword evidence="6" id="KW-0732">Signal</keyword>
<dbReference type="PROSITE" id="PS50059">
    <property type="entry name" value="FKBP_PPIASE"/>
    <property type="match status" value="1"/>
</dbReference>
<evidence type="ECO:0000256" key="1">
    <source>
        <dbReference type="ARBA" id="ARBA00000971"/>
    </source>
</evidence>
<comment type="catalytic activity">
    <reaction evidence="1 5">
        <text>[protein]-peptidylproline (omega=180) = [protein]-peptidylproline (omega=0)</text>
        <dbReference type="Rhea" id="RHEA:16237"/>
        <dbReference type="Rhea" id="RHEA-COMP:10747"/>
        <dbReference type="Rhea" id="RHEA-COMP:10748"/>
        <dbReference type="ChEBI" id="CHEBI:83833"/>
        <dbReference type="ChEBI" id="CHEBI:83834"/>
        <dbReference type="EC" id="5.2.1.8"/>
    </reaction>
</comment>
<evidence type="ECO:0000259" key="7">
    <source>
        <dbReference type="PROSITE" id="PS50059"/>
    </source>
</evidence>
<dbReference type="PANTHER" id="PTHR43811">
    <property type="entry name" value="FKBP-TYPE PEPTIDYL-PROLYL CIS-TRANS ISOMERASE FKPA"/>
    <property type="match status" value="1"/>
</dbReference>
<evidence type="ECO:0000313" key="10">
    <source>
        <dbReference type="Proteomes" id="UP001152797"/>
    </source>
</evidence>
<dbReference type="Proteomes" id="UP001152797">
    <property type="component" value="Unassembled WGS sequence"/>
</dbReference>
<evidence type="ECO:0000256" key="3">
    <source>
        <dbReference type="ARBA" id="ARBA00023110"/>
    </source>
</evidence>
<name>A0A9P1C4Q9_9DINO</name>
<dbReference type="Pfam" id="PF00254">
    <property type="entry name" value="FKBP_C"/>
    <property type="match status" value="1"/>
</dbReference>
<dbReference type="OrthoDB" id="1902587at2759"/>
<feature type="chain" id="PRO_5043270109" description="peptidylprolyl isomerase" evidence="6">
    <location>
        <begin position="24"/>
        <end position="171"/>
    </location>
</feature>
<evidence type="ECO:0000256" key="6">
    <source>
        <dbReference type="SAM" id="SignalP"/>
    </source>
</evidence>
<gene>
    <name evidence="8" type="ORF">C1SCF055_LOCUS12004</name>
</gene>
<dbReference type="EMBL" id="CAMXCT010000890">
    <property type="protein sequence ID" value="CAI3984475.1"/>
    <property type="molecule type" value="Genomic_DNA"/>
</dbReference>
<reference evidence="8" key="1">
    <citation type="submission" date="2022-10" db="EMBL/GenBank/DDBJ databases">
        <authorList>
            <person name="Chen Y."/>
            <person name="Dougan E. K."/>
            <person name="Chan C."/>
            <person name="Rhodes N."/>
            <person name="Thang M."/>
        </authorList>
    </citation>
    <scope>NUCLEOTIDE SEQUENCE</scope>
</reference>
<organism evidence="8">
    <name type="scientific">Cladocopium goreaui</name>
    <dbReference type="NCBI Taxonomy" id="2562237"/>
    <lineage>
        <taxon>Eukaryota</taxon>
        <taxon>Sar</taxon>
        <taxon>Alveolata</taxon>
        <taxon>Dinophyceae</taxon>
        <taxon>Suessiales</taxon>
        <taxon>Symbiodiniaceae</taxon>
        <taxon>Cladocopium</taxon>
    </lineage>
</organism>
<dbReference type="EC" id="5.2.1.8" evidence="2 5"/>
<evidence type="ECO:0000256" key="5">
    <source>
        <dbReference type="PROSITE-ProRule" id="PRU00277"/>
    </source>
</evidence>
<feature type="domain" description="PPIase FKBP-type" evidence="7">
    <location>
        <begin position="79"/>
        <end position="169"/>
    </location>
</feature>
<accession>A0A9P1C4Q9</accession>
<sequence length="171" mass="18718">MARTLRWGGVVFLLAGALLIGRAADVQGFLSVPRRQQLLVAAAVLAPQAALAREGFTETSSGLQYKVIQEGTGPIPTTGQRIKADYTGWLDDFESDRKFDSSRDRRQPLEFQVGIGKVIKGWDESLLSMKVGERRQIIVPSNLGYGNRGIGPIPPGSTLYFDVELKSIVTR</sequence>
<dbReference type="EMBL" id="CAMXCT020000890">
    <property type="protein sequence ID" value="CAL1137850.1"/>
    <property type="molecule type" value="Genomic_DNA"/>
</dbReference>
<dbReference type="GO" id="GO:0003755">
    <property type="term" value="F:peptidyl-prolyl cis-trans isomerase activity"/>
    <property type="evidence" value="ECO:0007669"/>
    <property type="project" value="UniProtKB-KW"/>
</dbReference>
<dbReference type="FunFam" id="3.10.50.40:FF:000006">
    <property type="entry name" value="Peptidyl-prolyl cis-trans isomerase"/>
    <property type="match status" value="1"/>
</dbReference>
<dbReference type="EMBL" id="CAMXCT030000890">
    <property type="protein sequence ID" value="CAL4771787.1"/>
    <property type="molecule type" value="Genomic_DNA"/>
</dbReference>
<comment type="caution">
    <text evidence="8">The sequence shown here is derived from an EMBL/GenBank/DDBJ whole genome shotgun (WGS) entry which is preliminary data.</text>
</comment>
<evidence type="ECO:0000313" key="9">
    <source>
        <dbReference type="EMBL" id="CAL1137850.1"/>
    </source>
</evidence>
<keyword evidence="3 5" id="KW-0697">Rotamase</keyword>
<proteinExistence type="predicted"/>
<dbReference type="AlphaFoldDB" id="A0A9P1C4Q9"/>
<dbReference type="InterPro" id="IPR046357">
    <property type="entry name" value="PPIase_dom_sf"/>
</dbReference>
<dbReference type="SUPFAM" id="SSF54534">
    <property type="entry name" value="FKBP-like"/>
    <property type="match status" value="1"/>
</dbReference>
<reference evidence="9" key="2">
    <citation type="submission" date="2024-04" db="EMBL/GenBank/DDBJ databases">
        <authorList>
            <person name="Chen Y."/>
            <person name="Shah S."/>
            <person name="Dougan E. K."/>
            <person name="Thang M."/>
            <person name="Chan C."/>
        </authorList>
    </citation>
    <scope>NUCLEOTIDE SEQUENCE [LARGE SCALE GENOMIC DNA]</scope>
</reference>
<keyword evidence="4 5" id="KW-0413">Isomerase</keyword>